<dbReference type="AlphaFoldDB" id="A0A919S1B2"/>
<dbReference type="RefSeq" id="WP_212904307.1">
    <property type="nucleotide sequence ID" value="NZ_BOPZ01000019.1"/>
</dbReference>
<comment type="caution">
    <text evidence="1">The sequence shown here is derived from an EMBL/GenBank/DDBJ whole genome shotgun (WGS) entry which is preliminary data.</text>
</comment>
<evidence type="ECO:0000313" key="1">
    <source>
        <dbReference type="EMBL" id="GIM29614.1"/>
    </source>
</evidence>
<dbReference type="EMBL" id="BOPZ01000019">
    <property type="protein sequence ID" value="GIM29614.1"/>
    <property type="molecule type" value="Genomic_DNA"/>
</dbReference>
<accession>A0A919S1B2</accession>
<sequence length="79" mass="9484">MGKTYVNNIARKIENIIWEEGRTKQWCANKLNLNYKTFADRIYFNRLTQEDKVNLSKLLEFDLEKLEDEVLQENKRMAG</sequence>
<dbReference type="Proteomes" id="UP000679179">
    <property type="component" value="Unassembled WGS sequence"/>
</dbReference>
<proteinExistence type="predicted"/>
<reference evidence="1" key="1">
    <citation type="submission" date="2021-03" db="EMBL/GenBank/DDBJ databases">
        <title>Taxonomic study of Clostridium polyendosporum from meadow-gley soil under rice.</title>
        <authorList>
            <person name="Kobayashi H."/>
            <person name="Tanizawa Y."/>
            <person name="Yagura M."/>
        </authorList>
    </citation>
    <scope>NUCLEOTIDE SEQUENCE</scope>
    <source>
        <strain evidence="1">JCM 30710</strain>
    </source>
</reference>
<gene>
    <name evidence="1" type="ORF">CPJCM30710_22800</name>
</gene>
<evidence type="ECO:0000313" key="2">
    <source>
        <dbReference type="Proteomes" id="UP000679179"/>
    </source>
</evidence>
<organism evidence="1 2">
    <name type="scientific">Clostridium polyendosporum</name>
    <dbReference type="NCBI Taxonomy" id="69208"/>
    <lineage>
        <taxon>Bacteria</taxon>
        <taxon>Bacillati</taxon>
        <taxon>Bacillota</taxon>
        <taxon>Clostridia</taxon>
        <taxon>Eubacteriales</taxon>
        <taxon>Clostridiaceae</taxon>
        <taxon>Clostridium</taxon>
    </lineage>
</organism>
<protein>
    <submittedName>
        <fullName evidence="1">Uncharacterized protein</fullName>
    </submittedName>
</protein>
<keyword evidence="2" id="KW-1185">Reference proteome</keyword>
<name>A0A919S1B2_9CLOT</name>